<dbReference type="EMBL" id="JACTNZ010000013">
    <property type="protein sequence ID" value="KAG5515304.1"/>
    <property type="molecule type" value="Genomic_DNA"/>
</dbReference>
<dbReference type="Pfam" id="PF13456">
    <property type="entry name" value="RVT_3"/>
    <property type="match status" value="1"/>
</dbReference>
<dbReference type="InterPro" id="IPR002156">
    <property type="entry name" value="RNaseH_domain"/>
</dbReference>
<name>A0AAV6HQT1_9ERIC</name>
<keyword evidence="3" id="KW-1185">Reference proteome</keyword>
<protein>
    <recommendedName>
        <fullName evidence="1">RNase H type-1 domain-containing protein</fullName>
    </recommendedName>
</protein>
<dbReference type="GO" id="GO:0004523">
    <property type="term" value="F:RNA-DNA hybrid ribonuclease activity"/>
    <property type="evidence" value="ECO:0007669"/>
    <property type="project" value="InterPro"/>
</dbReference>
<evidence type="ECO:0000313" key="2">
    <source>
        <dbReference type="EMBL" id="KAG5515304.1"/>
    </source>
</evidence>
<organism evidence="2 3">
    <name type="scientific">Rhododendron griersonianum</name>
    <dbReference type="NCBI Taxonomy" id="479676"/>
    <lineage>
        <taxon>Eukaryota</taxon>
        <taxon>Viridiplantae</taxon>
        <taxon>Streptophyta</taxon>
        <taxon>Embryophyta</taxon>
        <taxon>Tracheophyta</taxon>
        <taxon>Spermatophyta</taxon>
        <taxon>Magnoliopsida</taxon>
        <taxon>eudicotyledons</taxon>
        <taxon>Gunneridae</taxon>
        <taxon>Pentapetalae</taxon>
        <taxon>asterids</taxon>
        <taxon>Ericales</taxon>
        <taxon>Ericaceae</taxon>
        <taxon>Ericoideae</taxon>
        <taxon>Rhodoreae</taxon>
        <taxon>Rhododendron</taxon>
    </lineage>
</organism>
<sequence length="76" mass="8460">MGFREAPITAVNRGFFKIIVEGDSLQVVQALIQDGKSHSDCNSILADCAELLPLFSSCSFIHVKHKLLIWKRVVSM</sequence>
<feature type="domain" description="RNase H type-1" evidence="1">
    <location>
        <begin position="9"/>
        <end position="64"/>
    </location>
</feature>
<dbReference type="GO" id="GO:0003676">
    <property type="term" value="F:nucleic acid binding"/>
    <property type="evidence" value="ECO:0007669"/>
    <property type="project" value="InterPro"/>
</dbReference>
<evidence type="ECO:0000259" key="1">
    <source>
        <dbReference type="Pfam" id="PF13456"/>
    </source>
</evidence>
<reference evidence="2 3" key="1">
    <citation type="submission" date="2020-08" db="EMBL/GenBank/DDBJ databases">
        <title>Plant Genome Project.</title>
        <authorList>
            <person name="Zhang R.-G."/>
        </authorList>
    </citation>
    <scope>NUCLEOTIDE SEQUENCE [LARGE SCALE GENOMIC DNA]</scope>
    <source>
        <strain evidence="2">WSP0</strain>
        <tissue evidence="2">Leaf</tissue>
    </source>
</reference>
<dbReference type="Proteomes" id="UP000823749">
    <property type="component" value="Chromosome 13"/>
</dbReference>
<proteinExistence type="predicted"/>
<accession>A0AAV6HQT1</accession>
<gene>
    <name evidence="2" type="ORF">RHGRI_036372</name>
</gene>
<evidence type="ECO:0000313" key="3">
    <source>
        <dbReference type="Proteomes" id="UP000823749"/>
    </source>
</evidence>
<dbReference type="AlphaFoldDB" id="A0AAV6HQT1"/>
<comment type="caution">
    <text evidence="2">The sequence shown here is derived from an EMBL/GenBank/DDBJ whole genome shotgun (WGS) entry which is preliminary data.</text>
</comment>